<feature type="region of interest" description="Disordered" evidence="1">
    <location>
        <begin position="1"/>
        <end position="22"/>
    </location>
</feature>
<reference evidence="4" key="2">
    <citation type="submission" date="2020-09" db="EMBL/GenBank/DDBJ databases">
        <authorList>
            <person name="Sun Q."/>
            <person name="Zhou Y."/>
        </authorList>
    </citation>
    <scope>NUCLEOTIDE SEQUENCE</scope>
    <source>
        <strain evidence="4">CGMCC 1.12187</strain>
    </source>
</reference>
<dbReference type="PANTHER" id="PTHR14969">
    <property type="entry name" value="SPHINGOSINE-1-PHOSPHATE PHOSPHOHYDROLASE"/>
    <property type="match status" value="1"/>
</dbReference>
<dbReference type="EMBL" id="BMEQ01000039">
    <property type="protein sequence ID" value="GGG70601.1"/>
    <property type="molecule type" value="Genomic_DNA"/>
</dbReference>
<evidence type="ECO:0000313" key="4">
    <source>
        <dbReference type="EMBL" id="GGG70601.1"/>
    </source>
</evidence>
<gene>
    <name evidence="4" type="ORF">GCM10011374_38960</name>
</gene>
<evidence type="ECO:0000259" key="3">
    <source>
        <dbReference type="SMART" id="SM00014"/>
    </source>
</evidence>
<proteinExistence type="predicted"/>
<feature type="transmembrane region" description="Helical" evidence="2">
    <location>
        <begin position="218"/>
        <end position="242"/>
    </location>
</feature>
<keyword evidence="2" id="KW-0812">Transmembrane</keyword>
<dbReference type="Gene3D" id="1.20.144.10">
    <property type="entry name" value="Phosphatidic acid phosphatase type 2/haloperoxidase"/>
    <property type="match status" value="1"/>
</dbReference>
<feature type="transmembrane region" description="Helical" evidence="2">
    <location>
        <begin position="145"/>
        <end position="167"/>
    </location>
</feature>
<dbReference type="PANTHER" id="PTHR14969:SF13">
    <property type="entry name" value="AT30094P"/>
    <property type="match status" value="1"/>
</dbReference>
<keyword evidence="2" id="KW-0472">Membrane</keyword>
<dbReference type="Pfam" id="PF01569">
    <property type="entry name" value="PAP2"/>
    <property type="match status" value="1"/>
</dbReference>
<accession>A0A917H7J1</accession>
<dbReference type="Proteomes" id="UP000638848">
    <property type="component" value="Unassembled WGS sequence"/>
</dbReference>
<dbReference type="CDD" id="cd03392">
    <property type="entry name" value="PAP2_like_2"/>
    <property type="match status" value="1"/>
</dbReference>
<keyword evidence="2" id="KW-1133">Transmembrane helix</keyword>
<dbReference type="SUPFAM" id="SSF48317">
    <property type="entry name" value="Acid phosphatase/Vanadium-dependent haloperoxidase"/>
    <property type="match status" value="1"/>
</dbReference>
<keyword evidence="5" id="KW-1185">Reference proteome</keyword>
<dbReference type="RefSeq" id="WP_229741985.1">
    <property type="nucleotide sequence ID" value="NZ_BMEQ01000039.1"/>
</dbReference>
<dbReference type="InterPro" id="IPR000326">
    <property type="entry name" value="PAP2/HPO"/>
</dbReference>
<feature type="domain" description="Phosphatidic acid phosphatase type 2/haloperoxidase" evidence="3">
    <location>
        <begin position="146"/>
        <end position="260"/>
    </location>
</feature>
<dbReference type="InterPro" id="IPR036938">
    <property type="entry name" value="PAP2/HPO_sf"/>
</dbReference>
<dbReference type="AlphaFoldDB" id="A0A917H7J1"/>
<sequence>MPDHPVSPHRRAPEGTGGELDEDRFLGDRDLTRWPSVLGRWMVGLVHRISRVLGPHLALVLLLAVGAAVAATTTWLASETYEAVTEADGVARLDHPLLQAMIGVRSPWLDTAATAYTDIGGVIGMPVLALTIMTTLAVRRRSWTPVILITAAGAGSLLMTVAGKDLIGRTRPPLAEAVPPYEYSPSFPSGHTLNALVIAGIVAYLLMLRQHSRRTRVLAVIVAAGFALTIGLSRVFLGHHWFTDVLAAWLLGAGWLAVVITAHRLYLTVVARTVDPSAGTGRQARAGPLTDSPDSP</sequence>
<organism evidence="4 5">
    <name type="scientific">Kocuria dechangensis</name>
    <dbReference type="NCBI Taxonomy" id="1176249"/>
    <lineage>
        <taxon>Bacteria</taxon>
        <taxon>Bacillati</taxon>
        <taxon>Actinomycetota</taxon>
        <taxon>Actinomycetes</taxon>
        <taxon>Micrococcales</taxon>
        <taxon>Micrococcaceae</taxon>
        <taxon>Kocuria</taxon>
    </lineage>
</organism>
<feature type="transmembrane region" description="Helical" evidence="2">
    <location>
        <begin position="119"/>
        <end position="138"/>
    </location>
</feature>
<name>A0A917H7J1_9MICC</name>
<evidence type="ECO:0000313" key="5">
    <source>
        <dbReference type="Proteomes" id="UP000638848"/>
    </source>
</evidence>
<protein>
    <recommendedName>
        <fullName evidence="3">Phosphatidic acid phosphatase type 2/haloperoxidase domain-containing protein</fullName>
    </recommendedName>
</protein>
<evidence type="ECO:0000256" key="1">
    <source>
        <dbReference type="SAM" id="MobiDB-lite"/>
    </source>
</evidence>
<dbReference type="SMART" id="SM00014">
    <property type="entry name" value="acidPPc"/>
    <property type="match status" value="1"/>
</dbReference>
<feature type="transmembrane region" description="Helical" evidence="2">
    <location>
        <begin position="187"/>
        <end position="206"/>
    </location>
</feature>
<evidence type="ECO:0000256" key="2">
    <source>
        <dbReference type="SAM" id="Phobius"/>
    </source>
</evidence>
<comment type="caution">
    <text evidence="4">The sequence shown here is derived from an EMBL/GenBank/DDBJ whole genome shotgun (WGS) entry which is preliminary data.</text>
</comment>
<reference evidence="4" key="1">
    <citation type="journal article" date="2014" name="Int. J. Syst. Evol. Microbiol.">
        <title>Complete genome sequence of Corynebacterium casei LMG S-19264T (=DSM 44701T), isolated from a smear-ripened cheese.</title>
        <authorList>
            <consortium name="US DOE Joint Genome Institute (JGI-PGF)"/>
            <person name="Walter F."/>
            <person name="Albersmeier A."/>
            <person name="Kalinowski J."/>
            <person name="Ruckert C."/>
        </authorList>
    </citation>
    <scope>NUCLEOTIDE SEQUENCE</scope>
    <source>
        <strain evidence="4">CGMCC 1.12187</strain>
    </source>
</reference>
<feature type="transmembrane region" description="Helical" evidence="2">
    <location>
        <begin position="248"/>
        <end position="267"/>
    </location>
</feature>
<feature type="transmembrane region" description="Helical" evidence="2">
    <location>
        <begin position="57"/>
        <end position="77"/>
    </location>
</feature>